<comment type="function">
    <text evidence="8">A type II topoisomerase that negatively supercoils closed circular double-stranded (ds) DNA in an ATP-dependent manner to modulate DNA topology and maintain chromosomes in an underwound state. Negative supercoiling favors strand separation, and DNA replication, transcription, recombination and repair, all of which involve strand separation. Also able to catalyze the interconversion of other topological isomers of dsDNA rings, including catenanes and knotted rings. Type II topoisomerases break and join 2 DNA strands simultaneously in an ATP-dependent manner.</text>
</comment>
<accession>A0ABR7EF70</accession>
<keyword evidence="8" id="KW-0963">Cytoplasm</keyword>
<dbReference type="NCBIfam" id="NF004044">
    <property type="entry name" value="PRK05561.1"/>
    <property type="match status" value="1"/>
</dbReference>
<dbReference type="SUPFAM" id="SSF101904">
    <property type="entry name" value="GyrA/ParC C-terminal domain-like"/>
    <property type="match status" value="1"/>
</dbReference>
<dbReference type="PROSITE" id="PS52040">
    <property type="entry name" value="TOPO_IIA"/>
    <property type="match status" value="1"/>
</dbReference>
<evidence type="ECO:0000259" key="11">
    <source>
        <dbReference type="PROSITE" id="PS52040"/>
    </source>
</evidence>
<keyword evidence="4 8" id="KW-0067">ATP-binding</keyword>
<dbReference type="PANTHER" id="PTHR43493:SF5">
    <property type="entry name" value="DNA GYRASE SUBUNIT A, CHLOROPLASTIC_MITOCHONDRIAL"/>
    <property type="match status" value="1"/>
</dbReference>
<dbReference type="InterPro" id="IPR006691">
    <property type="entry name" value="GyrA/parC_rep"/>
</dbReference>
<dbReference type="Pfam" id="PF03989">
    <property type="entry name" value="DNA_gyraseA_C"/>
    <property type="match status" value="6"/>
</dbReference>
<gene>
    <name evidence="8 12" type="primary">gyrA</name>
    <name evidence="12" type="ORF">H8S18_08800</name>
</gene>
<evidence type="ECO:0000256" key="6">
    <source>
        <dbReference type="ARBA" id="ARBA00023125"/>
    </source>
</evidence>
<dbReference type="Gene3D" id="1.10.268.10">
    <property type="entry name" value="Topoisomerase, domain 3"/>
    <property type="match status" value="1"/>
</dbReference>
<dbReference type="Gene3D" id="3.90.199.10">
    <property type="entry name" value="Topoisomerase II, domain 5"/>
    <property type="match status" value="1"/>
</dbReference>
<dbReference type="CDD" id="cd00187">
    <property type="entry name" value="TOP4c"/>
    <property type="match status" value="1"/>
</dbReference>
<dbReference type="Gene3D" id="2.120.10.90">
    <property type="entry name" value="DNA gyrase/topoisomerase IV, subunit A, C-terminal"/>
    <property type="match status" value="1"/>
</dbReference>
<keyword evidence="13" id="KW-1185">Reference proteome</keyword>
<evidence type="ECO:0000256" key="8">
    <source>
        <dbReference type="HAMAP-Rule" id="MF_01897"/>
    </source>
</evidence>
<comment type="subcellular location">
    <subcellularLocation>
        <location evidence="8">Cytoplasm</location>
    </subcellularLocation>
</comment>
<organism evidence="12 13">
    <name type="scientific">Christensenella tenuis</name>
    <dbReference type="NCBI Taxonomy" id="2763033"/>
    <lineage>
        <taxon>Bacteria</taxon>
        <taxon>Bacillati</taxon>
        <taxon>Bacillota</taxon>
        <taxon>Clostridia</taxon>
        <taxon>Christensenellales</taxon>
        <taxon>Christensenellaceae</taxon>
        <taxon>Christensenella</taxon>
    </lineage>
</organism>
<dbReference type="NCBIfam" id="TIGR01063">
    <property type="entry name" value="gyrA"/>
    <property type="match status" value="1"/>
</dbReference>
<evidence type="ECO:0000256" key="4">
    <source>
        <dbReference type="ARBA" id="ARBA00022840"/>
    </source>
</evidence>
<feature type="active site" description="O-(5'-phospho-DNA)-tyrosine intermediate" evidence="8 9">
    <location>
        <position position="106"/>
    </location>
</feature>
<dbReference type="SMART" id="SM00434">
    <property type="entry name" value="TOP4c"/>
    <property type="match status" value="1"/>
</dbReference>
<comment type="subunit">
    <text evidence="8">Heterotetramer, composed of two GyrA and two GyrB chains. In the heterotetramer, GyrA contains the active site tyrosine that forms a transient covalent intermediate with DNA, while GyrB binds cofactors and catalyzes ATP hydrolysis.</text>
</comment>
<comment type="caution">
    <text evidence="12">The sequence shown here is derived from an EMBL/GenBank/DDBJ whole genome shotgun (WGS) entry which is preliminary data.</text>
</comment>
<keyword evidence="6 8" id="KW-0238">DNA-binding</keyword>
<dbReference type="InterPro" id="IPR050220">
    <property type="entry name" value="Type_II_DNA_Topoisomerases"/>
</dbReference>
<dbReference type="InterPro" id="IPR035516">
    <property type="entry name" value="Gyrase/topoIV_suA_C"/>
</dbReference>
<comment type="similarity">
    <text evidence="2 8">Belongs to the type II topoisomerase GyrA/ParC subunit family.</text>
</comment>
<dbReference type="InterPro" id="IPR005743">
    <property type="entry name" value="GyrA"/>
</dbReference>
<proteinExistence type="inferred from homology"/>
<dbReference type="EMBL" id="JACOON010000004">
    <property type="protein sequence ID" value="MBC5648434.1"/>
    <property type="molecule type" value="Genomic_DNA"/>
</dbReference>
<evidence type="ECO:0000256" key="2">
    <source>
        <dbReference type="ARBA" id="ARBA00008263"/>
    </source>
</evidence>
<dbReference type="HAMAP" id="MF_01897">
    <property type="entry name" value="GyrA"/>
    <property type="match status" value="1"/>
</dbReference>
<dbReference type="PANTHER" id="PTHR43493">
    <property type="entry name" value="DNA GYRASE/TOPOISOMERASE SUBUNIT A"/>
    <property type="match status" value="1"/>
</dbReference>
<dbReference type="Gene3D" id="3.30.1360.40">
    <property type="match status" value="1"/>
</dbReference>
<feature type="short sequence motif" description="GyrA-box" evidence="8">
    <location>
        <begin position="509"/>
        <end position="515"/>
    </location>
</feature>
<feature type="domain" description="Topo IIA-type catalytic" evidence="11">
    <location>
        <begin position="18"/>
        <end position="482"/>
    </location>
</feature>
<name>A0ABR7EF70_9FIRM</name>
<feature type="region of interest" description="Disordered" evidence="10">
    <location>
        <begin position="793"/>
        <end position="822"/>
    </location>
</feature>
<reference evidence="12 13" key="1">
    <citation type="submission" date="2020-08" db="EMBL/GenBank/DDBJ databases">
        <title>Genome public.</title>
        <authorList>
            <person name="Liu C."/>
            <person name="Sun Q."/>
        </authorList>
    </citation>
    <scope>NUCLEOTIDE SEQUENCE [LARGE SCALE GENOMIC DNA]</scope>
    <source>
        <strain evidence="12 13">NSJ-35</strain>
    </source>
</reference>
<evidence type="ECO:0000256" key="5">
    <source>
        <dbReference type="ARBA" id="ARBA00023029"/>
    </source>
</evidence>
<evidence type="ECO:0000256" key="1">
    <source>
        <dbReference type="ARBA" id="ARBA00000185"/>
    </source>
</evidence>
<evidence type="ECO:0000256" key="9">
    <source>
        <dbReference type="PROSITE-ProRule" id="PRU01384"/>
    </source>
</evidence>
<dbReference type="Pfam" id="PF00521">
    <property type="entry name" value="DNA_topoisoIV"/>
    <property type="match status" value="1"/>
</dbReference>
<evidence type="ECO:0000256" key="3">
    <source>
        <dbReference type="ARBA" id="ARBA00022741"/>
    </source>
</evidence>
<protein>
    <recommendedName>
        <fullName evidence="8">DNA gyrase subunit A</fullName>
        <ecNumber evidence="8">5.6.2.2</ecNumber>
    </recommendedName>
</protein>
<evidence type="ECO:0000313" key="12">
    <source>
        <dbReference type="EMBL" id="MBC5648434.1"/>
    </source>
</evidence>
<dbReference type="InterPro" id="IPR013757">
    <property type="entry name" value="Topo_IIA_A_a_sf"/>
</dbReference>
<comment type="catalytic activity">
    <reaction evidence="1 8 9">
        <text>ATP-dependent breakage, passage and rejoining of double-stranded DNA.</text>
        <dbReference type="EC" id="5.6.2.2"/>
    </reaction>
</comment>
<dbReference type="InterPro" id="IPR013760">
    <property type="entry name" value="Topo_IIA-like_dom_sf"/>
</dbReference>
<dbReference type="SUPFAM" id="SSF56719">
    <property type="entry name" value="Type II DNA topoisomerase"/>
    <property type="match status" value="1"/>
</dbReference>
<keyword evidence="7 8" id="KW-0413">Isomerase</keyword>
<sequence length="822" mass="91597">MQKSFIAYAMAVIINRALPDVRDGLKPVHRRILYSMSELNMYPDKPYRKSARLVGDVLGKYHPHGDTAVYDAMVRLAQDFSIRYPLVDGHGNFGSVDGDGAAAMRYTESRMSKLTLELLRDIDKDTVDFYPNFDETLEQPAVLPARFPNLLVNGTGGIAVGMATNIPPHNMGEAIDATIALMDNPDISMEELIDIIPGPDFPTGGIIMGVSGIREAYKTGRGRIRVRAKTEIEKHGEDRERIIVTEIPYQVNKATLVEKIAELVRDKRIDGISDLRDESDKSGMRIVIELKRNANANVVLNHLYKHTQMQDTFGVIMLALVDGEPRVLNLKQVLEYYVEHQKDVIVRRTKFELEKAKKRAHILEGLIIALDNIDEIVNLIRSSADAATARAALIGRFGLTEIQAQAILDMRLQRLTGLERDKIEAEYKEVQERIAYYNSVLSTPQMVIDIIKKDLMEIRGKFSDARRTEITFDEDDIDIDELIAREDMVVTLTHYGYVKRISLETYRAQKRGGKGVTAMSTREEDFAEQVFITCTHNQLLFFTNKGKVYMKKCYQIPEAGRTAKGTAIVNMLNLDPDEKVSAVFPIESEAGKDSNLVIVTRGGVIKKTPFSEYSNIRQNGLKAVNLREDDELISVMETDGGKDIIVGTRDGMSIIFSEEDVRPMGRVSTGVRAIKLRPGDEVVSACICERDQQVLVITEKGYGKRTNAEEYRLQTRGGIGLKSMNITEKTGKMCGLLIVDGTEDIMLISDAGIVIRMSVGEISLIGRSTQGVRVMRVDDDTKVVCVAKIVESEEDETEDTAGCGCAAEDSTAAETDSATEQE</sequence>
<evidence type="ECO:0000256" key="7">
    <source>
        <dbReference type="ARBA" id="ARBA00023235"/>
    </source>
</evidence>
<dbReference type="InterPro" id="IPR002205">
    <property type="entry name" value="Topo_IIA_dom_A"/>
</dbReference>
<dbReference type="InterPro" id="IPR013758">
    <property type="entry name" value="Topo_IIA_A/C_ab"/>
</dbReference>
<keyword evidence="3 8" id="KW-0547">Nucleotide-binding</keyword>
<dbReference type="NCBIfam" id="NF004043">
    <property type="entry name" value="PRK05560.1"/>
    <property type="match status" value="1"/>
</dbReference>
<comment type="miscellaneous">
    <text evidence="8">Few gyrases are as efficient as E.coli at forming negative supercoils. Not all organisms have 2 type II topoisomerases; in organisms with a single type II topoisomerase this enzyme also has to decatenate newly replicated chromosomes.</text>
</comment>
<evidence type="ECO:0000256" key="10">
    <source>
        <dbReference type="SAM" id="MobiDB-lite"/>
    </source>
</evidence>
<dbReference type="Proteomes" id="UP000606889">
    <property type="component" value="Unassembled WGS sequence"/>
</dbReference>
<dbReference type="EC" id="5.6.2.2" evidence="8"/>
<evidence type="ECO:0000313" key="13">
    <source>
        <dbReference type="Proteomes" id="UP000606889"/>
    </source>
</evidence>
<keyword evidence="5 8" id="KW-0799">Topoisomerase</keyword>